<evidence type="ECO:0000259" key="1">
    <source>
        <dbReference type="Pfam" id="PF13401"/>
    </source>
</evidence>
<comment type="caution">
    <text evidence="2">The sequence shown here is derived from an EMBL/GenBank/DDBJ whole genome shotgun (WGS) entry which is preliminary data.</text>
</comment>
<organism evidence="2 3">
    <name type="scientific">Microscilla marina ATCC 23134</name>
    <dbReference type="NCBI Taxonomy" id="313606"/>
    <lineage>
        <taxon>Bacteria</taxon>
        <taxon>Pseudomonadati</taxon>
        <taxon>Bacteroidota</taxon>
        <taxon>Cytophagia</taxon>
        <taxon>Cytophagales</taxon>
        <taxon>Microscillaceae</taxon>
        <taxon>Microscilla</taxon>
    </lineage>
</organism>
<evidence type="ECO:0000313" key="2">
    <source>
        <dbReference type="EMBL" id="EAY31976.1"/>
    </source>
</evidence>
<sequence>MLLLVLWTKEHQTHKAVNKELPRRVSKIKALFSKTKIGQGINAIEQLCHDYFEMHVGVVRAYRSQYQAHCYEHTLGRINDYELEKGSYEIAWQILDFVDQLAQYEHTSPYLTPIPPLDADQAVDRRRDLLHIRALQKKGLPIVFLQGMSGMGKTTLCKLYIYTYIEEYTYVAWIGTGASLTDALVAYFFDEKNQQLYTQQYKQDIKLQRIIAFLQQLPGKKLLIADGLDRYQPQDLDMFKELCKQANFDILISTTQPYRGDDFQAIDIAYFDEEQSSELFFKEHLSAKEDDSLPKLLGLVDYQPLMSRLLARVLRQYKEWNVKELHKALHQSSLANTNWLIATRLLEDRAQDEQVLFTHVLTLLNIAGFSDNEKWVMKQFIVFPPFEIDWQDLKRALNLPTRITRFLSVNRAHYNFLDGLETLTQKGWLSCDKTAYKFHGILQEAAHYFLRFEIDDDWEGLAQTAYHLQQIYLEQKRLNEAHQISSYLEVVRHRYE</sequence>
<feature type="domain" description="ORC1/DEAH AAA+ ATPase" evidence="1">
    <location>
        <begin position="142"/>
        <end position="248"/>
    </location>
</feature>
<accession>A1ZCH4</accession>
<keyword evidence="3" id="KW-1185">Reference proteome</keyword>
<dbReference type="InterPro" id="IPR049945">
    <property type="entry name" value="AAA_22"/>
</dbReference>
<gene>
    <name evidence="2" type="ORF">M23134_02005</name>
</gene>
<protein>
    <recommendedName>
        <fullName evidence="1">ORC1/DEAH AAA+ ATPase domain-containing protein</fullName>
    </recommendedName>
</protein>
<dbReference type="InterPro" id="IPR027417">
    <property type="entry name" value="P-loop_NTPase"/>
</dbReference>
<dbReference type="AlphaFoldDB" id="A1ZCH4"/>
<proteinExistence type="predicted"/>
<dbReference type="SUPFAM" id="SSF52540">
    <property type="entry name" value="P-loop containing nucleoside triphosphate hydrolases"/>
    <property type="match status" value="1"/>
</dbReference>
<evidence type="ECO:0000313" key="3">
    <source>
        <dbReference type="Proteomes" id="UP000004095"/>
    </source>
</evidence>
<dbReference type="GO" id="GO:0016887">
    <property type="term" value="F:ATP hydrolysis activity"/>
    <property type="evidence" value="ECO:0007669"/>
    <property type="project" value="InterPro"/>
</dbReference>
<dbReference type="Proteomes" id="UP000004095">
    <property type="component" value="Unassembled WGS sequence"/>
</dbReference>
<dbReference type="EMBL" id="AAWS01000001">
    <property type="protein sequence ID" value="EAY31976.1"/>
    <property type="molecule type" value="Genomic_DNA"/>
</dbReference>
<dbReference type="eggNOG" id="COG3267">
    <property type="taxonomic scope" value="Bacteria"/>
</dbReference>
<dbReference type="Pfam" id="PF13401">
    <property type="entry name" value="AAA_22"/>
    <property type="match status" value="1"/>
</dbReference>
<reference evidence="2 3" key="1">
    <citation type="submission" date="2007-01" db="EMBL/GenBank/DDBJ databases">
        <authorList>
            <person name="Haygood M."/>
            <person name="Podell S."/>
            <person name="Anderson C."/>
            <person name="Hopkinson B."/>
            <person name="Roe K."/>
            <person name="Barbeau K."/>
            <person name="Gaasterland T."/>
            <person name="Ferriera S."/>
            <person name="Johnson J."/>
            <person name="Kravitz S."/>
            <person name="Beeson K."/>
            <person name="Sutton G."/>
            <person name="Rogers Y.-H."/>
            <person name="Friedman R."/>
            <person name="Frazier M."/>
            <person name="Venter J.C."/>
        </authorList>
    </citation>
    <scope>NUCLEOTIDE SEQUENCE [LARGE SCALE GENOMIC DNA]</scope>
    <source>
        <strain evidence="2 3">ATCC 23134</strain>
    </source>
</reference>
<name>A1ZCH4_MICM2</name>
<dbReference type="Gene3D" id="3.40.50.300">
    <property type="entry name" value="P-loop containing nucleotide triphosphate hydrolases"/>
    <property type="match status" value="1"/>
</dbReference>